<dbReference type="SUPFAM" id="SSF54631">
    <property type="entry name" value="CBS-domain pair"/>
    <property type="match status" value="1"/>
</dbReference>
<evidence type="ECO:0000313" key="13">
    <source>
        <dbReference type="Proteomes" id="UP000705867"/>
    </source>
</evidence>
<evidence type="ECO:0000256" key="6">
    <source>
        <dbReference type="ARBA" id="ARBA00023136"/>
    </source>
</evidence>
<keyword evidence="3" id="KW-0677">Repeat</keyword>
<dbReference type="InterPro" id="IPR036318">
    <property type="entry name" value="FAD-bd_PCMH-like_sf"/>
</dbReference>
<dbReference type="Gene3D" id="3.10.580.10">
    <property type="entry name" value="CBS-domain"/>
    <property type="match status" value="1"/>
</dbReference>
<dbReference type="GO" id="GO:0050660">
    <property type="term" value="F:flavin adenine dinucleotide binding"/>
    <property type="evidence" value="ECO:0007669"/>
    <property type="project" value="InterPro"/>
</dbReference>
<dbReference type="Pfam" id="PF03471">
    <property type="entry name" value="CorC_HlyC"/>
    <property type="match status" value="1"/>
</dbReference>
<dbReference type="PANTHER" id="PTHR22777:SF17">
    <property type="entry name" value="UPF0053 PROTEIN SLL0260"/>
    <property type="match status" value="1"/>
</dbReference>
<evidence type="ECO:0000259" key="11">
    <source>
        <dbReference type="PROSITE" id="PS51846"/>
    </source>
</evidence>
<evidence type="ECO:0000256" key="7">
    <source>
        <dbReference type="PROSITE-ProRule" id="PRU00703"/>
    </source>
</evidence>
<feature type="transmembrane region" description="Helical" evidence="9">
    <location>
        <begin position="6"/>
        <end position="28"/>
    </location>
</feature>
<dbReference type="PANTHER" id="PTHR22777">
    <property type="entry name" value="HEMOLYSIN-RELATED"/>
    <property type="match status" value="1"/>
</dbReference>
<comment type="caution">
    <text evidence="12">The sequence shown here is derived from an EMBL/GenBank/DDBJ whole genome shotgun (WGS) entry which is preliminary data.</text>
</comment>
<dbReference type="Proteomes" id="UP000705867">
    <property type="component" value="Unassembled WGS sequence"/>
</dbReference>
<reference evidence="12" key="1">
    <citation type="journal article" date="2021" name="bioRxiv">
        <title>Unraveling nitrogen, sulfur and carbon metabolic pathways and microbial community transcriptional responses to substrate deprivation and toxicity stresses in a bioreactor mimicking anoxic brackish coastal sediment conditions.</title>
        <authorList>
            <person name="Martins P.D."/>
            <person name="Echeveste M.J."/>
            <person name="Arshad A."/>
            <person name="Kurth J."/>
            <person name="Ouboter H."/>
            <person name="Jetten M.S.M."/>
            <person name="Welte C.U."/>
        </authorList>
    </citation>
    <scope>NUCLEOTIDE SEQUENCE</scope>
    <source>
        <strain evidence="12">MAG_39</strain>
    </source>
</reference>
<feature type="transmembrane region" description="Helical" evidence="9">
    <location>
        <begin position="57"/>
        <end position="81"/>
    </location>
</feature>
<dbReference type="AlphaFoldDB" id="A0A953SG65"/>
<feature type="domain" description="CNNM transmembrane" evidence="11">
    <location>
        <begin position="1"/>
        <end position="201"/>
    </location>
</feature>
<evidence type="ECO:0000256" key="9">
    <source>
        <dbReference type="SAM" id="Phobius"/>
    </source>
</evidence>
<dbReference type="InterPro" id="IPR005170">
    <property type="entry name" value="Transptr-assoc_dom"/>
</dbReference>
<evidence type="ECO:0000256" key="4">
    <source>
        <dbReference type="ARBA" id="ARBA00022989"/>
    </source>
</evidence>
<dbReference type="InterPro" id="IPR002550">
    <property type="entry name" value="CNNM"/>
</dbReference>
<dbReference type="InterPro" id="IPR000644">
    <property type="entry name" value="CBS_dom"/>
</dbReference>
<protein>
    <submittedName>
        <fullName evidence="12">Hemolysin family protein</fullName>
    </submittedName>
</protein>
<dbReference type="InterPro" id="IPR016169">
    <property type="entry name" value="FAD-bd_PCMH_sub2"/>
</dbReference>
<dbReference type="GO" id="GO:0005886">
    <property type="term" value="C:plasma membrane"/>
    <property type="evidence" value="ECO:0007669"/>
    <property type="project" value="TreeGrafter"/>
</dbReference>
<evidence type="ECO:0000256" key="2">
    <source>
        <dbReference type="ARBA" id="ARBA00022692"/>
    </source>
</evidence>
<reference evidence="12" key="2">
    <citation type="submission" date="2021-08" db="EMBL/GenBank/DDBJ databases">
        <authorList>
            <person name="Dalcin Martins P."/>
        </authorList>
    </citation>
    <scope>NUCLEOTIDE SEQUENCE</scope>
    <source>
        <strain evidence="12">MAG_39</strain>
    </source>
</reference>
<evidence type="ECO:0000256" key="5">
    <source>
        <dbReference type="ARBA" id="ARBA00023122"/>
    </source>
</evidence>
<accession>A0A953SG65</accession>
<dbReference type="InterPro" id="IPR046342">
    <property type="entry name" value="CBS_dom_sf"/>
</dbReference>
<name>A0A953SG65_9BACT</name>
<dbReference type="PROSITE" id="PS51846">
    <property type="entry name" value="CNNM"/>
    <property type="match status" value="1"/>
</dbReference>
<evidence type="ECO:0000256" key="3">
    <source>
        <dbReference type="ARBA" id="ARBA00022737"/>
    </source>
</evidence>
<evidence type="ECO:0000256" key="8">
    <source>
        <dbReference type="PROSITE-ProRule" id="PRU01193"/>
    </source>
</evidence>
<evidence type="ECO:0000256" key="1">
    <source>
        <dbReference type="ARBA" id="ARBA00004141"/>
    </source>
</evidence>
<dbReference type="InterPro" id="IPR044751">
    <property type="entry name" value="Ion_transp-like_CBS"/>
</dbReference>
<dbReference type="EMBL" id="JAIOIV010000131">
    <property type="protein sequence ID" value="MBZ0157916.1"/>
    <property type="molecule type" value="Genomic_DNA"/>
</dbReference>
<keyword evidence="2 8" id="KW-0812">Transmembrane</keyword>
<dbReference type="CDD" id="cd04590">
    <property type="entry name" value="CBS_pair_CorC_HlyC_assoc"/>
    <property type="match status" value="1"/>
</dbReference>
<gene>
    <name evidence="12" type="ORF">K8I29_17095</name>
</gene>
<proteinExistence type="predicted"/>
<sequence length="430" mass="47989">MWLEIFLIAIFIFINGFFAASEIAVVTIRRTRIKQLVEEGNSNAKTLSKLREEPDRFLATIQFGVTLAGALASAIGGAAAVEVIKPILNTVPLPFIAHSSEAIAIGAVVLVITYFSLVFGELIPKSLALSNPEGIGLLTAPLIDKIAKLGIFFIRILTVSTNIMLRPFGKKAFTERAYISEEEVKLLIEEGGEQGVFEPEEKELIHSVFEFTDTSVKEVMIPAPQMVILSIGMSVDEAKTLISEEKFSRYPVIGRDINDIRGILYAKDFYNILSRTEKLDIHRIIKPPFFVPETMKISILLREMQKRRVHMAIVIDEYGAVSGLVTLEDLLEEIVGEIRDEYDTESPVITLNDGSMIIDASISVRDLNEDYHVEIPESNDYETLGGFIVTHLQRIPRTGDTVNIDSKTLKVVEMVAQRIAKVKLERIDTH</sequence>
<dbReference type="PROSITE" id="PS51371">
    <property type="entry name" value="CBS"/>
    <property type="match status" value="2"/>
</dbReference>
<dbReference type="SUPFAM" id="SSF56176">
    <property type="entry name" value="FAD-binding/transporter-associated domain-like"/>
    <property type="match status" value="1"/>
</dbReference>
<comment type="subcellular location">
    <subcellularLocation>
        <location evidence="1">Membrane</location>
        <topology evidence="1">Multi-pass membrane protein</topology>
    </subcellularLocation>
</comment>
<feature type="domain" description="CBS" evidence="10">
    <location>
        <begin position="284"/>
        <end position="341"/>
    </location>
</feature>
<dbReference type="Gene3D" id="3.30.465.10">
    <property type="match status" value="1"/>
</dbReference>
<dbReference type="FunFam" id="3.10.580.10:FF:000002">
    <property type="entry name" value="Magnesium/cobalt efflux protein CorC"/>
    <property type="match status" value="1"/>
</dbReference>
<dbReference type="SMART" id="SM00116">
    <property type="entry name" value="CBS"/>
    <property type="match status" value="2"/>
</dbReference>
<organism evidence="12 13">
    <name type="scientific">Candidatus Nitrobium versatile</name>
    <dbReference type="NCBI Taxonomy" id="2884831"/>
    <lineage>
        <taxon>Bacteria</taxon>
        <taxon>Pseudomonadati</taxon>
        <taxon>Nitrospirota</taxon>
        <taxon>Nitrospiria</taxon>
        <taxon>Nitrospirales</taxon>
        <taxon>Nitrospiraceae</taxon>
        <taxon>Candidatus Nitrobium</taxon>
    </lineage>
</organism>
<dbReference type="SMART" id="SM01091">
    <property type="entry name" value="CorC_HlyC"/>
    <property type="match status" value="1"/>
</dbReference>
<dbReference type="Pfam" id="PF01595">
    <property type="entry name" value="CNNM"/>
    <property type="match status" value="1"/>
</dbReference>
<evidence type="ECO:0000313" key="12">
    <source>
        <dbReference type="EMBL" id="MBZ0157916.1"/>
    </source>
</evidence>
<evidence type="ECO:0000259" key="10">
    <source>
        <dbReference type="PROSITE" id="PS51371"/>
    </source>
</evidence>
<keyword evidence="5 7" id="KW-0129">CBS domain</keyword>
<dbReference type="Pfam" id="PF00571">
    <property type="entry name" value="CBS"/>
    <property type="match status" value="2"/>
</dbReference>
<keyword evidence="6 8" id="KW-0472">Membrane</keyword>
<feature type="transmembrane region" description="Helical" evidence="9">
    <location>
        <begin position="101"/>
        <end position="120"/>
    </location>
</feature>
<feature type="domain" description="CBS" evidence="10">
    <location>
        <begin position="220"/>
        <end position="281"/>
    </location>
</feature>
<keyword evidence="4 8" id="KW-1133">Transmembrane helix</keyword>